<dbReference type="HOGENOM" id="CLU_2134419_0_0_1"/>
<name>A0A0C3PI04_PHLG1</name>
<dbReference type="Proteomes" id="UP000053257">
    <property type="component" value="Unassembled WGS sequence"/>
</dbReference>
<proteinExistence type="predicted"/>
<evidence type="ECO:0000313" key="2">
    <source>
        <dbReference type="Proteomes" id="UP000053257"/>
    </source>
</evidence>
<evidence type="ECO:0008006" key="3">
    <source>
        <dbReference type="Google" id="ProtNLM"/>
    </source>
</evidence>
<dbReference type="AlphaFoldDB" id="A0A0C3PI04"/>
<keyword evidence="2" id="KW-1185">Reference proteome</keyword>
<accession>A0A0C3PI04</accession>
<reference evidence="1 2" key="1">
    <citation type="journal article" date="2014" name="PLoS Genet.">
        <title>Analysis of the Phlebiopsis gigantea genome, transcriptome and secretome provides insight into its pioneer colonization strategies of wood.</title>
        <authorList>
            <person name="Hori C."/>
            <person name="Ishida T."/>
            <person name="Igarashi K."/>
            <person name="Samejima M."/>
            <person name="Suzuki H."/>
            <person name="Master E."/>
            <person name="Ferreira P."/>
            <person name="Ruiz-Duenas F.J."/>
            <person name="Held B."/>
            <person name="Canessa P."/>
            <person name="Larrondo L.F."/>
            <person name="Schmoll M."/>
            <person name="Druzhinina I.S."/>
            <person name="Kubicek C.P."/>
            <person name="Gaskell J.A."/>
            <person name="Kersten P."/>
            <person name="St John F."/>
            <person name="Glasner J."/>
            <person name="Sabat G."/>
            <person name="Splinter BonDurant S."/>
            <person name="Syed K."/>
            <person name="Yadav J."/>
            <person name="Mgbeahuruike A.C."/>
            <person name="Kovalchuk A."/>
            <person name="Asiegbu F.O."/>
            <person name="Lackner G."/>
            <person name="Hoffmeister D."/>
            <person name="Rencoret J."/>
            <person name="Gutierrez A."/>
            <person name="Sun H."/>
            <person name="Lindquist E."/>
            <person name="Barry K."/>
            <person name="Riley R."/>
            <person name="Grigoriev I.V."/>
            <person name="Henrissat B."/>
            <person name="Kues U."/>
            <person name="Berka R.M."/>
            <person name="Martinez A.T."/>
            <person name="Covert S.F."/>
            <person name="Blanchette R.A."/>
            <person name="Cullen D."/>
        </authorList>
    </citation>
    <scope>NUCLEOTIDE SEQUENCE [LARGE SCALE GENOMIC DNA]</scope>
    <source>
        <strain evidence="1 2">11061_1 CR5-6</strain>
    </source>
</reference>
<protein>
    <recommendedName>
        <fullName evidence="3">Cytochrome P450</fullName>
    </recommendedName>
</protein>
<organism evidence="1 2">
    <name type="scientific">Phlebiopsis gigantea (strain 11061_1 CR5-6)</name>
    <name type="common">White-rot fungus</name>
    <name type="synonym">Peniophora gigantea</name>
    <dbReference type="NCBI Taxonomy" id="745531"/>
    <lineage>
        <taxon>Eukaryota</taxon>
        <taxon>Fungi</taxon>
        <taxon>Dikarya</taxon>
        <taxon>Basidiomycota</taxon>
        <taxon>Agaricomycotina</taxon>
        <taxon>Agaricomycetes</taxon>
        <taxon>Polyporales</taxon>
        <taxon>Phanerochaetaceae</taxon>
        <taxon>Phlebiopsis</taxon>
    </lineage>
</organism>
<gene>
    <name evidence="1" type="ORF">PHLGIDRAFT_148405</name>
</gene>
<evidence type="ECO:0000313" key="1">
    <source>
        <dbReference type="EMBL" id="KIP05568.1"/>
    </source>
</evidence>
<dbReference type="EMBL" id="KN840540">
    <property type="protein sequence ID" value="KIP05568.1"/>
    <property type="molecule type" value="Genomic_DNA"/>
</dbReference>
<sequence>MSSLTPSLQFAISIVLYLAVGARRRILRLLPGLRGLPILGHIFDLPKSREWVTYQKWGRQHKWAASYVLASDMRTASDAKIHGPMLLRQCGGLAAASPHDRLYEEAFLNSMRA</sequence>